<gene>
    <name evidence="8" type="ORF">S01H1_26216</name>
</gene>
<dbReference type="InterPro" id="IPR032466">
    <property type="entry name" value="Metal_Hydrolase"/>
</dbReference>
<dbReference type="InterPro" id="IPR011059">
    <property type="entry name" value="Metal-dep_hydrolase_composite"/>
</dbReference>
<feature type="non-terminal residue" evidence="8">
    <location>
        <position position="190"/>
    </location>
</feature>
<evidence type="ECO:0000256" key="2">
    <source>
        <dbReference type="ARBA" id="ARBA00012864"/>
    </source>
</evidence>
<evidence type="ECO:0000313" key="8">
    <source>
        <dbReference type="EMBL" id="GAF95433.1"/>
    </source>
</evidence>
<evidence type="ECO:0000256" key="6">
    <source>
        <dbReference type="ARBA" id="ARBA00022833"/>
    </source>
</evidence>
<evidence type="ECO:0000256" key="3">
    <source>
        <dbReference type="ARBA" id="ARBA00022723"/>
    </source>
</evidence>
<dbReference type="EMBL" id="BARS01015882">
    <property type="protein sequence ID" value="GAF95433.1"/>
    <property type="molecule type" value="Genomic_DNA"/>
</dbReference>
<accession>X0TPF7</accession>
<evidence type="ECO:0000256" key="1">
    <source>
        <dbReference type="ARBA" id="ARBA00005023"/>
    </source>
</evidence>
<dbReference type="GO" id="GO:0050480">
    <property type="term" value="F:imidazolonepropionase activity"/>
    <property type="evidence" value="ECO:0007669"/>
    <property type="project" value="UniProtKB-EC"/>
</dbReference>
<dbReference type="SUPFAM" id="SSF51338">
    <property type="entry name" value="Composite domain of metallo-dependent hydrolases"/>
    <property type="match status" value="1"/>
</dbReference>
<dbReference type="EC" id="3.5.2.7" evidence="2"/>
<evidence type="ECO:0000256" key="7">
    <source>
        <dbReference type="ARBA" id="ARBA00023004"/>
    </source>
</evidence>
<keyword evidence="7" id="KW-0408">Iron</keyword>
<comment type="caution">
    <text evidence="8">The sequence shown here is derived from an EMBL/GenBank/DDBJ whole genome shotgun (WGS) entry which is preliminary data.</text>
</comment>
<dbReference type="AlphaFoldDB" id="X0TPF7"/>
<keyword evidence="5" id="KW-0369">Histidine metabolism</keyword>
<dbReference type="GO" id="GO:0005737">
    <property type="term" value="C:cytoplasm"/>
    <property type="evidence" value="ECO:0007669"/>
    <property type="project" value="InterPro"/>
</dbReference>
<evidence type="ECO:0000256" key="4">
    <source>
        <dbReference type="ARBA" id="ARBA00022801"/>
    </source>
</evidence>
<evidence type="ECO:0000256" key="5">
    <source>
        <dbReference type="ARBA" id="ARBA00022808"/>
    </source>
</evidence>
<dbReference type="PANTHER" id="PTHR42752:SF1">
    <property type="entry name" value="IMIDAZOLONEPROPIONASE-RELATED"/>
    <property type="match status" value="1"/>
</dbReference>
<keyword evidence="6" id="KW-0862">Zinc</keyword>
<keyword evidence="3" id="KW-0479">Metal-binding</keyword>
<dbReference type="GO" id="GO:0019556">
    <property type="term" value="P:L-histidine catabolic process to glutamate and formamide"/>
    <property type="evidence" value="ECO:0007669"/>
    <property type="project" value="InterPro"/>
</dbReference>
<dbReference type="GO" id="GO:0046872">
    <property type="term" value="F:metal ion binding"/>
    <property type="evidence" value="ECO:0007669"/>
    <property type="project" value="UniProtKB-KW"/>
</dbReference>
<dbReference type="SUPFAM" id="SSF51556">
    <property type="entry name" value="Metallo-dependent hydrolases"/>
    <property type="match status" value="1"/>
</dbReference>
<keyword evidence="4" id="KW-0378">Hydrolase</keyword>
<dbReference type="Gene3D" id="3.20.20.140">
    <property type="entry name" value="Metal-dependent hydrolases"/>
    <property type="match status" value="1"/>
</dbReference>
<organism evidence="8">
    <name type="scientific">marine sediment metagenome</name>
    <dbReference type="NCBI Taxonomy" id="412755"/>
    <lineage>
        <taxon>unclassified sequences</taxon>
        <taxon>metagenomes</taxon>
        <taxon>ecological metagenomes</taxon>
    </lineage>
</organism>
<dbReference type="PANTHER" id="PTHR42752">
    <property type="entry name" value="IMIDAZOLONEPROPIONASE"/>
    <property type="match status" value="1"/>
</dbReference>
<comment type="pathway">
    <text evidence="1">Amino-acid degradation.</text>
</comment>
<name>X0TPF7_9ZZZZ</name>
<sequence length="190" mass="20494">MPQEEVDLVVKNACQLLTLQSDEKGPRHGARMEDLGLVSDGAVAASEGLIVTVGTTDEVMTAISVGPQTTIIDARDMVVMPGFVDPHTHPVFAGSREEEFELRIKGASYQEIAASGGGIRSSVRSLRQATYEQLIELARPRLDRMLSFGTTTAEAKSGYGLSLTDELKSLEAIAQLNREHPLDLIPTFLG</sequence>
<proteinExistence type="predicted"/>
<dbReference type="InterPro" id="IPR005920">
    <property type="entry name" value="HutI"/>
</dbReference>
<protein>
    <recommendedName>
        <fullName evidence="2">imidazolonepropionase</fullName>
        <ecNumber evidence="2">3.5.2.7</ecNumber>
    </recommendedName>
</protein>
<reference evidence="8" key="1">
    <citation type="journal article" date="2014" name="Front. Microbiol.">
        <title>High frequency of phylogenetically diverse reductive dehalogenase-homologous genes in deep subseafloor sedimentary metagenomes.</title>
        <authorList>
            <person name="Kawai M."/>
            <person name="Futagami T."/>
            <person name="Toyoda A."/>
            <person name="Takaki Y."/>
            <person name="Nishi S."/>
            <person name="Hori S."/>
            <person name="Arai W."/>
            <person name="Tsubouchi T."/>
            <person name="Morono Y."/>
            <person name="Uchiyama I."/>
            <person name="Ito T."/>
            <person name="Fujiyama A."/>
            <person name="Inagaki F."/>
            <person name="Takami H."/>
        </authorList>
    </citation>
    <scope>NUCLEOTIDE SEQUENCE</scope>
    <source>
        <strain evidence="8">Expedition CK06-06</strain>
    </source>
</reference>